<gene>
    <name evidence="2" type="ORF">ONZ51_g10452</name>
</gene>
<feature type="region of interest" description="Disordered" evidence="1">
    <location>
        <begin position="376"/>
        <end position="413"/>
    </location>
</feature>
<organism evidence="2 3">
    <name type="scientific">Trametes cubensis</name>
    <dbReference type="NCBI Taxonomy" id="1111947"/>
    <lineage>
        <taxon>Eukaryota</taxon>
        <taxon>Fungi</taxon>
        <taxon>Dikarya</taxon>
        <taxon>Basidiomycota</taxon>
        <taxon>Agaricomycotina</taxon>
        <taxon>Agaricomycetes</taxon>
        <taxon>Polyporales</taxon>
        <taxon>Polyporaceae</taxon>
        <taxon>Trametes</taxon>
    </lineage>
</organism>
<evidence type="ECO:0000256" key="1">
    <source>
        <dbReference type="SAM" id="MobiDB-lite"/>
    </source>
</evidence>
<feature type="compositionally biased region" description="Acidic residues" evidence="1">
    <location>
        <begin position="336"/>
        <end position="346"/>
    </location>
</feature>
<dbReference type="EMBL" id="JAPEVG010000415">
    <property type="protein sequence ID" value="KAJ8463124.1"/>
    <property type="molecule type" value="Genomic_DNA"/>
</dbReference>
<proteinExistence type="predicted"/>
<name>A0AAD7X6C7_9APHY</name>
<dbReference type="Proteomes" id="UP001215151">
    <property type="component" value="Unassembled WGS sequence"/>
</dbReference>
<accession>A0AAD7X6C7</accession>
<feature type="region of interest" description="Disordered" evidence="1">
    <location>
        <begin position="203"/>
        <end position="298"/>
    </location>
</feature>
<protein>
    <submittedName>
        <fullName evidence="2">Uncharacterized protein</fullName>
    </submittedName>
</protein>
<feature type="region of interest" description="Disordered" evidence="1">
    <location>
        <begin position="332"/>
        <end position="352"/>
    </location>
</feature>
<dbReference type="AlphaFoldDB" id="A0AAD7X6C7"/>
<reference evidence="2" key="1">
    <citation type="submission" date="2022-11" db="EMBL/GenBank/DDBJ databases">
        <title>Genome Sequence of Cubamyces cubensis.</title>
        <authorList>
            <person name="Buettner E."/>
        </authorList>
    </citation>
    <scope>NUCLEOTIDE SEQUENCE</scope>
    <source>
        <strain evidence="2">MPL-01</strain>
    </source>
</reference>
<evidence type="ECO:0000313" key="3">
    <source>
        <dbReference type="Proteomes" id="UP001215151"/>
    </source>
</evidence>
<feature type="compositionally biased region" description="Polar residues" evidence="1">
    <location>
        <begin position="387"/>
        <end position="398"/>
    </location>
</feature>
<evidence type="ECO:0000313" key="2">
    <source>
        <dbReference type="EMBL" id="KAJ8463124.1"/>
    </source>
</evidence>
<comment type="caution">
    <text evidence="2">The sequence shown here is derived from an EMBL/GenBank/DDBJ whole genome shotgun (WGS) entry which is preliminary data.</text>
</comment>
<keyword evidence="3" id="KW-1185">Reference proteome</keyword>
<feature type="compositionally biased region" description="Basic residues" evidence="1">
    <location>
        <begin position="221"/>
        <end position="232"/>
    </location>
</feature>
<sequence>MAKYHPVVEHFPIQRKNQAILRSYVTSNAYNPYGLEGHTYVYWAKAIQIYEAEVHPQAPLTMKRITNDGKTRISHKSIDMTVKVTIGVPREQEEVNRFTPREREFFGDFKTVYSRDVLMLEGKRGPSPLELATMTDTVDRDAYLTDFYPNGFREAEKQAQRRVPLFFRDPLNADEQYLVLMATVGTRWKWSLWKRPSNPLEEYEHVDPTYVPPKTPEKKNKAPKKPAPRRAAKTATADGRQGRKRSRPRTRPQFSESPLHRKRTKSRTSVESSPELVGGPGPIRPNTASETEDTSEVEDFELDNSENVLSILALNDQCDSESDVEIMELGEHISDAEDSADHDEGMEPPTSPLEWKAFWIDPKTIQSLGLGDLNLDDPSRPLGSRKAASTSSKVQGLRSQDKPGQSKKPSTFEKSDEEYLQEALEHIKRSPSVETLFQVNTWSTEYPSWEDDSPETIEAVNDIFIALQLICPRYLAMLMKKKEETGDGSDSDA</sequence>